<reference evidence="2" key="1">
    <citation type="submission" date="2020-02" db="EMBL/GenBank/DDBJ databases">
        <authorList>
            <person name="Meier V. D."/>
        </authorList>
    </citation>
    <scope>NUCLEOTIDE SEQUENCE</scope>
    <source>
        <strain evidence="2">AVDCRST_MAG82</strain>
    </source>
</reference>
<organism evidence="2">
    <name type="scientific">uncultured Rubrobacteraceae bacterium</name>
    <dbReference type="NCBI Taxonomy" id="349277"/>
    <lineage>
        <taxon>Bacteria</taxon>
        <taxon>Bacillati</taxon>
        <taxon>Actinomycetota</taxon>
        <taxon>Rubrobacteria</taxon>
        <taxon>Rubrobacterales</taxon>
        <taxon>Rubrobacteraceae</taxon>
        <taxon>environmental samples</taxon>
    </lineage>
</organism>
<dbReference type="EMBL" id="CADCVA010000222">
    <property type="protein sequence ID" value="CAA9422803.1"/>
    <property type="molecule type" value="Genomic_DNA"/>
</dbReference>
<name>A0A6J4PY38_9ACTN</name>
<accession>A0A6J4PY38</accession>
<gene>
    <name evidence="2" type="ORF">AVDCRST_MAG82-1568</name>
</gene>
<feature type="region of interest" description="Disordered" evidence="1">
    <location>
        <begin position="1"/>
        <end position="37"/>
    </location>
</feature>
<proteinExistence type="predicted"/>
<dbReference type="AlphaFoldDB" id="A0A6J4PY38"/>
<evidence type="ECO:0000313" key="2">
    <source>
        <dbReference type="EMBL" id="CAA9422803.1"/>
    </source>
</evidence>
<evidence type="ECO:0000256" key="1">
    <source>
        <dbReference type="SAM" id="MobiDB-lite"/>
    </source>
</evidence>
<protein>
    <submittedName>
        <fullName evidence="2">Uncharacterized protein</fullName>
    </submittedName>
</protein>
<sequence length="37" mass="3853">MRPERGKLKARPQAEALPTSEGVSLSVPTSVGEAEAC</sequence>